<feature type="region of interest" description="Disordered" evidence="10">
    <location>
        <begin position="247"/>
        <end position="269"/>
    </location>
</feature>
<feature type="region of interest" description="Disordered" evidence="10">
    <location>
        <begin position="575"/>
        <end position="660"/>
    </location>
</feature>
<feature type="region of interest" description="Disordered" evidence="10">
    <location>
        <begin position="336"/>
        <end position="356"/>
    </location>
</feature>
<dbReference type="InterPro" id="IPR044867">
    <property type="entry name" value="DEUBAD_dom"/>
</dbReference>
<protein>
    <submittedName>
        <fullName evidence="11">Polycomb protein Asx</fullName>
    </submittedName>
</protein>
<evidence type="ECO:0000256" key="1">
    <source>
        <dbReference type="ARBA" id="ARBA00004123"/>
    </source>
</evidence>
<dbReference type="InterPro" id="IPR024811">
    <property type="entry name" value="ASX/ASX-like"/>
</dbReference>
<feature type="compositionally biased region" description="Polar residues" evidence="10">
    <location>
        <begin position="783"/>
        <end position="803"/>
    </location>
</feature>
<dbReference type="Proteomes" id="UP000076858">
    <property type="component" value="Unassembled WGS sequence"/>
</dbReference>
<feature type="compositionally biased region" description="Low complexity" evidence="10">
    <location>
        <begin position="1114"/>
        <end position="1131"/>
    </location>
</feature>
<feature type="region of interest" description="Disordered" evidence="10">
    <location>
        <begin position="386"/>
        <end position="415"/>
    </location>
</feature>
<evidence type="ECO:0000256" key="10">
    <source>
        <dbReference type="SAM" id="MobiDB-lite"/>
    </source>
</evidence>
<dbReference type="STRING" id="35525.A0A0P5WVK4"/>
<feature type="compositionally biased region" description="Polar residues" evidence="10">
    <location>
        <begin position="605"/>
        <end position="614"/>
    </location>
</feature>
<dbReference type="GO" id="GO:0035517">
    <property type="term" value="C:PR-DUB complex"/>
    <property type="evidence" value="ECO:0007669"/>
    <property type="project" value="TreeGrafter"/>
</dbReference>
<comment type="caution">
    <text evidence="11">The sequence shown here is derived from an EMBL/GenBank/DDBJ whole genome shotgun (WGS) entry which is preliminary data.</text>
</comment>
<comment type="subcellular location">
    <subcellularLocation>
        <location evidence="1">Nucleus</location>
    </subcellularLocation>
</comment>
<dbReference type="GO" id="GO:0009887">
    <property type="term" value="P:animal organ morphogenesis"/>
    <property type="evidence" value="ECO:0007669"/>
    <property type="project" value="TreeGrafter"/>
</dbReference>
<keyword evidence="9" id="KW-0539">Nucleus</keyword>
<dbReference type="GO" id="GO:0008270">
    <property type="term" value="F:zinc ion binding"/>
    <property type="evidence" value="ECO:0007669"/>
    <property type="project" value="UniProtKB-KW"/>
</dbReference>
<proteinExistence type="inferred from homology"/>
<feature type="region of interest" description="Disordered" evidence="10">
    <location>
        <begin position="444"/>
        <end position="517"/>
    </location>
</feature>
<reference evidence="11 12" key="1">
    <citation type="submission" date="2016-03" db="EMBL/GenBank/DDBJ databases">
        <title>EvidentialGene: Evidence-directed Construction of Genes on Genomes.</title>
        <authorList>
            <person name="Gilbert D.G."/>
            <person name="Choi J.-H."/>
            <person name="Mockaitis K."/>
            <person name="Colbourne J."/>
            <person name="Pfrender M."/>
        </authorList>
    </citation>
    <scope>NUCLEOTIDE SEQUENCE [LARGE SCALE GENOMIC DNA]</scope>
    <source>
        <strain evidence="11 12">Xinb3</strain>
        <tissue evidence="11">Complete organism</tissue>
    </source>
</reference>
<feature type="compositionally biased region" description="Polar residues" evidence="10">
    <location>
        <begin position="462"/>
        <end position="478"/>
    </location>
</feature>
<dbReference type="GO" id="GO:0045944">
    <property type="term" value="P:positive regulation of transcription by RNA polymerase II"/>
    <property type="evidence" value="ECO:0007669"/>
    <property type="project" value="TreeGrafter"/>
</dbReference>
<dbReference type="PANTHER" id="PTHR13578">
    <property type="entry name" value="ADDITIONAL SEX COMBS LIKE PROTEIN ASXL"/>
    <property type="match status" value="1"/>
</dbReference>
<feature type="compositionally biased region" description="Low complexity" evidence="10">
    <location>
        <begin position="1162"/>
        <end position="1177"/>
    </location>
</feature>
<dbReference type="GO" id="GO:0003682">
    <property type="term" value="F:chromatin binding"/>
    <property type="evidence" value="ECO:0007669"/>
    <property type="project" value="TreeGrafter"/>
</dbReference>
<keyword evidence="8" id="KW-0804">Transcription</keyword>
<dbReference type="PANTHER" id="PTHR13578:SF20">
    <property type="entry name" value="POLYCOMB PROTEIN ASX"/>
    <property type="match status" value="1"/>
</dbReference>
<evidence type="ECO:0000256" key="3">
    <source>
        <dbReference type="ARBA" id="ARBA00022491"/>
    </source>
</evidence>
<dbReference type="InterPro" id="IPR028020">
    <property type="entry name" value="ASX_DEUBAD_dom"/>
</dbReference>
<feature type="region of interest" description="Disordered" evidence="10">
    <location>
        <begin position="1114"/>
        <end position="1136"/>
    </location>
</feature>
<keyword evidence="4" id="KW-0479">Metal-binding</keyword>
<dbReference type="PROSITE" id="PS51916">
    <property type="entry name" value="DEUBAD"/>
    <property type="match status" value="1"/>
</dbReference>
<dbReference type="Pfam" id="PF13919">
    <property type="entry name" value="ASXH"/>
    <property type="match status" value="1"/>
</dbReference>
<feature type="compositionally biased region" description="Low complexity" evidence="10">
    <location>
        <begin position="579"/>
        <end position="590"/>
    </location>
</feature>
<dbReference type="InterPro" id="IPR026905">
    <property type="entry name" value="ASX-like_PHD"/>
</dbReference>
<keyword evidence="6" id="KW-0862">Zinc</keyword>
<feature type="region of interest" description="Disordered" evidence="10">
    <location>
        <begin position="773"/>
        <end position="838"/>
    </location>
</feature>
<feature type="compositionally biased region" description="Polar residues" evidence="10">
    <location>
        <begin position="1178"/>
        <end position="1187"/>
    </location>
</feature>
<name>A0A0P5WVK4_9CRUS</name>
<evidence type="ECO:0000256" key="9">
    <source>
        <dbReference type="ARBA" id="ARBA00023242"/>
    </source>
</evidence>
<evidence type="ECO:0000313" key="11">
    <source>
        <dbReference type="EMBL" id="KZS21604.1"/>
    </source>
</evidence>
<evidence type="ECO:0000256" key="4">
    <source>
        <dbReference type="ARBA" id="ARBA00022723"/>
    </source>
</evidence>
<keyword evidence="7" id="KW-0805">Transcription regulation</keyword>
<dbReference type="Pfam" id="PF13922">
    <property type="entry name" value="PHD_3"/>
    <property type="match status" value="1"/>
</dbReference>
<keyword evidence="5" id="KW-0863">Zinc-finger</keyword>
<feature type="compositionally biased region" description="Polar residues" evidence="10">
    <location>
        <begin position="622"/>
        <end position="633"/>
    </location>
</feature>
<evidence type="ECO:0000256" key="8">
    <source>
        <dbReference type="ARBA" id="ARBA00023163"/>
    </source>
</evidence>
<evidence type="ECO:0000256" key="2">
    <source>
        <dbReference type="ARBA" id="ARBA00006391"/>
    </source>
</evidence>
<evidence type="ECO:0000256" key="6">
    <source>
        <dbReference type="ARBA" id="ARBA00022833"/>
    </source>
</evidence>
<keyword evidence="12" id="KW-1185">Reference proteome</keyword>
<feature type="compositionally biased region" description="Basic and acidic residues" evidence="10">
    <location>
        <begin position="649"/>
        <end position="660"/>
    </location>
</feature>
<comment type="similarity">
    <text evidence="2">Belongs to the Asx family.</text>
</comment>
<accession>A0A0P5WVK4</accession>
<dbReference type="GO" id="GO:0003677">
    <property type="term" value="F:DNA binding"/>
    <property type="evidence" value="ECO:0007669"/>
    <property type="project" value="InterPro"/>
</dbReference>
<evidence type="ECO:0000256" key="7">
    <source>
        <dbReference type="ARBA" id="ARBA00023015"/>
    </source>
</evidence>
<organism evidence="11 12">
    <name type="scientific">Daphnia magna</name>
    <dbReference type="NCBI Taxonomy" id="35525"/>
    <lineage>
        <taxon>Eukaryota</taxon>
        <taxon>Metazoa</taxon>
        <taxon>Ecdysozoa</taxon>
        <taxon>Arthropoda</taxon>
        <taxon>Crustacea</taxon>
        <taxon>Branchiopoda</taxon>
        <taxon>Diplostraca</taxon>
        <taxon>Cladocera</taxon>
        <taxon>Anomopoda</taxon>
        <taxon>Daphniidae</taxon>
        <taxon>Daphnia</taxon>
    </lineage>
</organism>
<feature type="region of interest" description="Disordered" evidence="10">
    <location>
        <begin position="1162"/>
        <end position="1187"/>
    </location>
</feature>
<dbReference type="EMBL" id="LRGB01000024">
    <property type="protein sequence ID" value="KZS21604.1"/>
    <property type="molecule type" value="Genomic_DNA"/>
</dbReference>
<gene>
    <name evidence="11" type="ORF">APZ42_011553</name>
</gene>
<keyword evidence="3" id="KW-0678">Repressor</keyword>
<sequence>MSESFSIDVNVADSISPEPRMLKRPTLQLALKQQAKRRRRNTSIATQGNLNGMPPIPRVIVKVLPPLPLNEPTKVNEVSESEADEVQVVSQRNATSLPTQTTMREVLASIPGFKTTKRTTRNLSAAAQIQRAQEGCVDLQNPSSILAKANLRGILNKHSFGSLPPLYQHKLIQLLPEVDRCPDGSSKLSSTALSNEFFGRACQKWRDRLASGEFTPEFQQKIRAEAERDKGKLDPWKVKHFEPFWGSRGESSSSEPPTAVAPTSKTCSSVASKRKTVLSGLAEDDTPPKKRIIGRKIGRRKMKRKKSIRKIVTHLDSEDKNQATSEDTPLIYEEVVTKDATSVEPAETQPVEMPEEIGAIHPSIGIDETENSPGIEFMDTLNVEKEMASTSHPTQENDSDPHSLACQGTSGNDSMEMVDRLEDPLFIESPQREIDLENDKLVDTLQESSKSPSEESETQTEGNKNTDVQDTSTGMTASEENDGLYLNSSHPATAIKDSLPSSDCDEEKISKDESANNCQMQIDNGRALSEMKDFLTSSVGHFVQEDSSPEDYFQSHQVTEALELLRDIHDREDSAPLAIEQQTITPTTTENVSTDQRDEVDLAENSKSSQNEGQTMEPPAKQDSTAELDSSMTPVPKQHELPPVATAEKSVETKADDTCHKNDRVVSTNVSVKLEAPAIALPQVSNAETSTIISEKQSATKIETPIQQPTTVTLTLPFPVTLPLNLPLTLPISLPPGTTLVVSDPSSLVGLRTSNTCTTAEVGKTISSVTSLTPIAPNKPRIASTSSSPSRILPRSTQPTSNPVAVAGTSSSTTSGLIAPRNGSGKQSQPSRAPPGTVNLERSYRICQAVIENSPNCEQLKAQLRPPSAFSSSVVVLPSSSPVTGNVAASSANRSNISKNGAKNNLATKPCKGTAAGKIANQQGVGDVKVAPQSLGATSPPGVILVHPGTANMGVADQQSVVTNKVVAPSPVQLPRQQVVCITPNASESVNHPSSKTPSANLGGNRTIGVIPHQLRPASTPPQPRPLVFPNAPQQAQQSTTTAQCYQQQQPSTITAGQQVTYLPFNNWPQQRPPQQQDRNTPKAIAPATVRTGTHTQQVYNNLQQTSSNSFIQEQTVQQQTPVAQRTQQPVNARQSSTVTIQTQQYASSSSVQINLQPMTMQQLQKPPNQQQQGTRQSWAGPSVQQQKQININASSVVPSRNPVATPQTPPFVQKDVQLVSMGMSMRAQVPGNGSSITPQLPINADPAITGNSTDSSNEEAIEKAPQTTDCDCQLKAMVMCQRCGAFCHDDCIGPTQLCFTCIIP</sequence>
<feature type="compositionally biased region" description="Low complexity" evidence="10">
    <location>
        <begin position="247"/>
        <end position="257"/>
    </location>
</feature>
<dbReference type="OrthoDB" id="9348951at2759"/>
<evidence type="ECO:0000256" key="5">
    <source>
        <dbReference type="ARBA" id="ARBA00022771"/>
    </source>
</evidence>
<evidence type="ECO:0000313" key="12">
    <source>
        <dbReference type="Proteomes" id="UP000076858"/>
    </source>
</evidence>